<feature type="compositionally biased region" description="Acidic residues" evidence="12">
    <location>
        <begin position="591"/>
        <end position="607"/>
    </location>
</feature>
<keyword evidence="6 14" id="KW-0418">Kinase</keyword>
<evidence type="ECO:0000256" key="2">
    <source>
        <dbReference type="ARBA" id="ARBA00012513"/>
    </source>
</evidence>
<dbReference type="PROSITE" id="PS00108">
    <property type="entry name" value="PROTEIN_KINASE_ST"/>
    <property type="match status" value="1"/>
</dbReference>
<dbReference type="AlphaFoldDB" id="A0A8K0XKC3"/>
<evidence type="ECO:0000256" key="8">
    <source>
        <dbReference type="ARBA" id="ARBA00047899"/>
    </source>
</evidence>
<feature type="region of interest" description="Disordered" evidence="12">
    <location>
        <begin position="752"/>
        <end position="773"/>
    </location>
</feature>
<dbReference type="OrthoDB" id="10250725at2759"/>
<dbReference type="CDD" id="cd08217">
    <property type="entry name" value="STKc_Nek2"/>
    <property type="match status" value="1"/>
</dbReference>
<dbReference type="EC" id="2.7.11.1" evidence="2"/>
<keyword evidence="11" id="KW-0175">Coiled coil</keyword>
<feature type="region of interest" description="Disordered" evidence="12">
    <location>
        <begin position="506"/>
        <end position="525"/>
    </location>
</feature>
<feature type="domain" description="Protein kinase" evidence="13">
    <location>
        <begin position="8"/>
        <end position="289"/>
    </location>
</feature>
<dbReference type="SUPFAM" id="SSF56112">
    <property type="entry name" value="Protein kinase-like (PK-like)"/>
    <property type="match status" value="1"/>
</dbReference>
<feature type="compositionally biased region" description="Polar residues" evidence="12">
    <location>
        <begin position="611"/>
        <end position="623"/>
    </location>
</feature>
<keyword evidence="7 10" id="KW-0067">ATP-binding</keyword>
<evidence type="ECO:0000256" key="1">
    <source>
        <dbReference type="ARBA" id="ARBA00010886"/>
    </source>
</evidence>
<feature type="compositionally biased region" description="Low complexity" evidence="12">
    <location>
        <begin position="702"/>
        <end position="716"/>
    </location>
</feature>
<feature type="binding site" evidence="10">
    <location>
        <position position="37"/>
    </location>
    <ligand>
        <name>ATP</name>
        <dbReference type="ChEBI" id="CHEBI:30616"/>
    </ligand>
</feature>
<dbReference type="InterPro" id="IPR000719">
    <property type="entry name" value="Prot_kinase_dom"/>
</dbReference>
<feature type="compositionally biased region" description="Polar residues" evidence="12">
    <location>
        <begin position="509"/>
        <end position="523"/>
    </location>
</feature>
<dbReference type="FunFam" id="3.30.200.20:FF:000097">
    <property type="entry name" value="Probable serine/threonine-protein kinase nek1"/>
    <property type="match status" value="1"/>
</dbReference>
<gene>
    <name evidence="14" type="ORF">BXZ70DRAFT_996801</name>
</gene>
<feature type="compositionally biased region" description="Polar residues" evidence="12">
    <location>
        <begin position="752"/>
        <end position="768"/>
    </location>
</feature>
<comment type="similarity">
    <text evidence="1">Belongs to the protein kinase superfamily. NEK Ser/Thr protein kinase family. NIMA subfamily.</text>
</comment>
<keyword evidence="4" id="KW-0808">Transferase</keyword>
<feature type="compositionally biased region" description="Polar residues" evidence="12">
    <location>
        <begin position="637"/>
        <end position="648"/>
    </location>
</feature>
<evidence type="ECO:0000256" key="10">
    <source>
        <dbReference type="PROSITE-ProRule" id="PRU10141"/>
    </source>
</evidence>
<feature type="region of interest" description="Disordered" evidence="12">
    <location>
        <begin position="591"/>
        <end position="740"/>
    </location>
</feature>
<keyword evidence="15" id="KW-1185">Reference proteome</keyword>
<sequence>MSNPMLLYESLDVIGNGSFGIIRKVRRKSDGLIFARKELNFERMSERDRKQIVAEVNILKDLNHEHIVRYHDRYVDRDAGILYIVMEYCGGGDLSTIIKQAQRSGRPIPEDTIWSYFMQILLALNWCHHPNGHGRSSSTGSANNGDEGGGRRPQILHRDVKPDNIFLDETNTVKLGDFGLSKALAQTTFASTYVGTPYYMSPELMQEKAYDSKSDIWSLGCVIYELCALKPPFAEAKTHSELSVLIRNGRIPPLPKGYSPALTSVIKAMLNLNPAMRPSASQLLQHERLTLAHKVAETEKLLATVKAHKATVQAKERDLLTREAVIIERETQLQQVVAHKDAEINSLRALISQAEETHHVRVREALAHREDELRAIVMKKEAELAARLAKREEEVMEAVNRREEEVARGWAEWEKNVREEVTRAVDERMEWVQRRAEELEREKERLEGVKGEVEAKIDQLEKMELMESGRKVSQSQVPAGDKRVKAKTPLEEVKNILAPLARLAEPTDHQQTPIRQSKSSSSIPPIFETPMTRAAHARFPSLDPPPSAMKGVILTHTGESLPTPSPAELAKLFVATPKVSLNFAQIFDFDSDAGESEGEGEDQEGYETDTRVPSTSNSNSTKSDGSRSSEREDTQDTPKQANNKNPSARPTRLRRPSIRTSGDNNSLRPGPVPAQQENVKAKSGVNASLRKKKSSREPLSRAASASAAVTAGTGTSKDSVPPPAPEYDLSDEENLPSPFLRKVDRDRMTRTNSVPAHVFPTQQPQPQRTAGRKSGGMLRALAVVNAANAANAAAAVGAGAGVQKGGVKVSVGVRNSVVKAQKANEEAKRALSR</sequence>
<dbReference type="SMART" id="SM00220">
    <property type="entry name" value="S_TKc"/>
    <property type="match status" value="1"/>
</dbReference>
<evidence type="ECO:0000259" key="13">
    <source>
        <dbReference type="PROSITE" id="PS50011"/>
    </source>
</evidence>
<dbReference type="PANTHER" id="PTHR44899:SF3">
    <property type="entry name" value="SERINE_THREONINE-PROTEIN KINASE NEK1"/>
    <property type="match status" value="1"/>
</dbReference>
<dbReference type="PROSITE" id="PS00107">
    <property type="entry name" value="PROTEIN_KINASE_ATP"/>
    <property type="match status" value="1"/>
</dbReference>
<organism evidence="14 15">
    <name type="scientific">Cristinia sonorae</name>
    <dbReference type="NCBI Taxonomy" id="1940300"/>
    <lineage>
        <taxon>Eukaryota</taxon>
        <taxon>Fungi</taxon>
        <taxon>Dikarya</taxon>
        <taxon>Basidiomycota</taxon>
        <taxon>Agaricomycotina</taxon>
        <taxon>Agaricomycetes</taxon>
        <taxon>Agaricomycetidae</taxon>
        <taxon>Agaricales</taxon>
        <taxon>Pleurotineae</taxon>
        <taxon>Stephanosporaceae</taxon>
        <taxon>Cristinia</taxon>
    </lineage>
</organism>
<protein>
    <recommendedName>
        <fullName evidence="2">non-specific serine/threonine protein kinase</fullName>
        <ecNumber evidence="2">2.7.11.1</ecNumber>
    </recommendedName>
</protein>
<comment type="catalytic activity">
    <reaction evidence="8">
        <text>L-threonyl-[protein] + ATP = O-phospho-L-threonyl-[protein] + ADP + H(+)</text>
        <dbReference type="Rhea" id="RHEA:46608"/>
        <dbReference type="Rhea" id="RHEA-COMP:11060"/>
        <dbReference type="Rhea" id="RHEA-COMP:11605"/>
        <dbReference type="ChEBI" id="CHEBI:15378"/>
        <dbReference type="ChEBI" id="CHEBI:30013"/>
        <dbReference type="ChEBI" id="CHEBI:30616"/>
        <dbReference type="ChEBI" id="CHEBI:61977"/>
        <dbReference type="ChEBI" id="CHEBI:456216"/>
        <dbReference type="EC" id="2.7.11.1"/>
    </reaction>
</comment>
<reference evidence="14" key="1">
    <citation type="journal article" date="2021" name="New Phytol.">
        <title>Evolutionary innovations through gain and loss of genes in the ectomycorrhizal Boletales.</title>
        <authorList>
            <person name="Wu G."/>
            <person name="Miyauchi S."/>
            <person name="Morin E."/>
            <person name="Kuo A."/>
            <person name="Drula E."/>
            <person name="Varga T."/>
            <person name="Kohler A."/>
            <person name="Feng B."/>
            <person name="Cao Y."/>
            <person name="Lipzen A."/>
            <person name="Daum C."/>
            <person name="Hundley H."/>
            <person name="Pangilinan J."/>
            <person name="Johnson J."/>
            <person name="Barry K."/>
            <person name="LaButti K."/>
            <person name="Ng V."/>
            <person name="Ahrendt S."/>
            <person name="Min B."/>
            <person name="Choi I.G."/>
            <person name="Park H."/>
            <person name="Plett J.M."/>
            <person name="Magnuson J."/>
            <person name="Spatafora J.W."/>
            <person name="Nagy L.G."/>
            <person name="Henrissat B."/>
            <person name="Grigoriev I.V."/>
            <person name="Yang Z.L."/>
            <person name="Xu J."/>
            <person name="Martin F.M."/>
        </authorList>
    </citation>
    <scope>NUCLEOTIDE SEQUENCE</scope>
    <source>
        <strain evidence="14">KKN 215</strain>
    </source>
</reference>
<dbReference type="GO" id="GO:0005524">
    <property type="term" value="F:ATP binding"/>
    <property type="evidence" value="ECO:0007669"/>
    <property type="project" value="UniProtKB-UniRule"/>
</dbReference>
<dbReference type="PANTHER" id="PTHR44899">
    <property type="entry name" value="CAMK FAMILY PROTEIN KINASE"/>
    <property type="match status" value="1"/>
</dbReference>
<proteinExistence type="inferred from homology"/>
<dbReference type="InterPro" id="IPR017441">
    <property type="entry name" value="Protein_kinase_ATP_BS"/>
</dbReference>
<comment type="catalytic activity">
    <reaction evidence="9">
        <text>L-seryl-[protein] + ATP = O-phospho-L-seryl-[protein] + ADP + H(+)</text>
        <dbReference type="Rhea" id="RHEA:17989"/>
        <dbReference type="Rhea" id="RHEA-COMP:9863"/>
        <dbReference type="Rhea" id="RHEA-COMP:11604"/>
        <dbReference type="ChEBI" id="CHEBI:15378"/>
        <dbReference type="ChEBI" id="CHEBI:29999"/>
        <dbReference type="ChEBI" id="CHEBI:30616"/>
        <dbReference type="ChEBI" id="CHEBI:83421"/>
        <dbReference type="ChEBI" id="CHEBI:456216"/>
        <dbReference type="EC" id="2.7.11.1"/>
    </reaction>
</comment>
<feature type="compositionally biased region" description="Polar residues" evidence="12">
    <location>
        <begin position="658"/>
        <end position="667"/>
    </location>
</feature>
<evidence type="ECO:0000256" key="3">
    <source>
        <dbReference type="ARBA" id="ARBA00022527"/>
    </source>
</evidence>
<dbReference type="GO" id="GO:0004674">
    <property type="term" value="F:protein serine/threonine kinase activity"/>
    <property type="evidence" value="ECO:0007669"/>
    <property type="project" value="UniProtKB-KW"/>
</dbReference>
<dbReference type="InterPro" id="IPR008271">
    <property type="entry name" value="Ser/Thr_kinase_AS"/>
</dbReference>
<evidence type="ECO:0000256" key="6">
    <source>
        <dbReference type="ARBA" id="ARBA00022777"/>
    </source>
</evidence>
<dbReference type="InterPro" id="IPR011009">
    <property type="entry name" value="Kinase-like_dom_sf"/>
</dbReference>
<evidence type="ECO:0000313" key="15">
    <source>
        <dbReference type="Proteomes" id="UP000813824"/>
    </source>
</evidence>
<feature type="coiled-coil region" evidence="11">
    <location>
        <begin position="422"/>
        <end position="463"/>
    </location>
</feature>
<feature type="region of interest" description="Disordered" evidence="12">
    <location>
        <begin position="133"/>
        <end position="155"/>
    </location>
</feature>
<keyword evidence="3" id="KW-0723">Serine/threonine-protein kinase</keyword>
<feature type="compositionally biased region" description="Basic and acidic residues" evidence="12">
    <location>
        <begin position="624"/>
        <end position="636"/>
    </location>
</feature>
<feature type="compositionally biased region" description="Polar residues" evidence="12">
    <location>
        <begin position="134"/>
        <end position="144"/>
    </location>
</feature>
<name>A0A8K0XKC3_9AGAR</name>
<keyword evidence="5 10" id="KW-0547">Nucleotide-binding</keyword>
<evidence type="ECO:0000256" key="12">
    <source>
        <dbReference type="SAM" id="MobiDB-lite"/>
    </source>
</evidence>
<evidence type="ECO:0000256" key="11">
    <source>
        <dbReference type="SAM" id="Coils"/>
    </source>
</evidence>
<evidence type="ECO:0000256" key="4">
    <source>
        <dbReference type="ARBA" id="ARBA00022679"/>
    </source>
</evidence>
<dbReference type="PROSITE" id="PS50011">
    <property type="entry name" value="PROTEIN_KINASE_DOM"/>
    <property type="match status" value="1"/>
</dbReference>
<dbReference type="EMBL" id="JAEVFJ010000063">
    <property type="protein sequence ID" value="KAH8077500.1"/>
    <property type="molecule type" value="Genomic_DNA"/>
</dbReference>
<dbReference type="Gene3D" id="3.30.200.20">
    <property type="entry name" value="Phosphorylase Kinase, domain 1"/>
    <property type="match status" value="2"/>
</dbReference>
<evidence type="ECO:0000256" key="7">
    <source>
        <dbReference type="ARBA" id="ARBA00022840"/>
    </source>
</evidence>
<accession>A0A8K0XKC3</accession>
<dbReference type="Pfam" id="PF00069">
    <property type="entry name" value="Pkinase"/>
    <property type="match status" value="1"/>
</dbReference>
<evidence type="ECO:0000256" key="5">
    <source>
        <dbReference type="ARBA" id="ARBA00022741"/>
    </source>
</evidence>
<evidence type="ECO:0000313" key="14">
    <source>
        <dbReference type="EMBL" id="KAH8077500.1"/>
    </source>
</evidence>
<dbReference type="Gene3D" id="1.10.510.10">
    <property type="entry name" value="Transferase(Phosphotransferase) domain 1"/>
    <property type="match status" value="1"/>
</dbReference>
<comment type="caution">
    <text evidence="14">The sequence shown here is derived from an EMBL/GenBank/DDBJ whole genome shotgun (WGS) entry which is preliminary data.</text>
</comment>
<dbReference type="Proteomes" id="UP000813824">
    <property type="component" value="Unassembled WGS sequence"/>
</dbReference>
<dbReference type="InterPro" id="IPR051131">
    <property type="entry name" value="NEK_Ser/Thr_kinase_NIMA"/>
</dbReference>
<evidence type="ECO:0000256" key="9">
    <source>
        <dbReference type="ARBA" id="ARBA00048679"/>
    </source>
</evidence>